<comment type="caution">
    <text evidence="1">The sequence shown here is derived from an EMBL/GenBank/DDBJ whole genome shotgun (WGS) entry which is preliminary data.</text>
</comment>
<dbReference type="Proteomes" id="UP000814033">
    <property type="component" value="Unassembled WGS sequence"/>
</dbReference>
<organism evidence="1 2">
    <name type="scientific">Auriscalpium vulgare</name>
    <dbReference type="NCBI Taxonomy" id="40419"/>
    <lineage>
        <taxon>Eukaryota</taxon>
        <taxon>Fungi</taxon>
        <taxon>Dikarya</taxon>
        <taxon>Basidiomycota</taxon>
        <taxon>Agaricomycotina</taxon>
        <taxon>Agaricomycetes</taxon>
        <taxon>Russulales</taxon>
        <taxon>Auriscalpiaceae</taxon>
        <taxon>Auriscalpium</taxon>
    </lineage>
</organism>
<sequence length="244" mass="27324">MFNFIACLRASSSSVDVFDDAQRCIGQEFPPCNESDGGGRANPDQHHHHRRNGCSCSLLSEPTPRAAPGSLPRRVRLDYVRHLLRRLRTPGKKIHIASQLCGQLSDRTKSRAGSLVAGAFVRVQDAVPHALRALASKTAGSENESRRYPAIFQPSQHELLWHVVPRPRYPKRRPGHQHLSQSRQVGRPRSTGTLFVKREDTSHWASLRSSARQTHGDFARAPDIQAVLRRQESRGRGFQAAISR</sequence>
<evidence type="ECO:0000313" key="2">
    <source>
        <dbReference type="Proteomes" id="UP000814033"/>
    </source>
</evidence>
<gene>
    <name evidence="1" type="ORF">FA95DRAFT_1613188</name>
</gene>
<evidence type="ECO:0000313" key="1">
    <source>
        <dbReference type="EMBL" id="KAI0038689.1"/>
    </source>
</evidence>
<protein>
    <submittedName>
        <fullName evidence="1">Uncharacterized protein</fullName>
    </submittedName>
</protein>
<accession>A0ACB8R3K5</accession>
<dbReference type="EMBL" id="MU276436">
    <property type="protein sequence ID" value="KAI0038689.1"/>
    <property type="molecule type" value="Genomic_DNA"/>
</dbReference>
<reference evidence="1" key="2">
    <citation type="journal article" date="2022" name="New Phytol.">
        <title>Evolutionary transition to the ectomycorrhizal habit in the genomes of a hyperdiverse lineage of mushroom-forming fungi.</title>
        <authorList>
            <person name="Looney B."/>
            <person name="Miyauchi S."/>
            <person name="Morin E."/>
            <person name="Drula E."/>
            <person name="Courty P.E."/>
            <person name="Kohler A."/>
            <person name="Kuo A."/>
            <person name="LaButti K."/>
            <person name="Pangilinan J."/>
            <person name="Lipzen A."/>
            <person name="Riley R."/>
            <person name="Andreopoulos W."/>
            <person name="He G."/>
            <person name="Johnson J."/>
            <person name="Nolan M."/>
            <person name="Tritt A."/>
            <person name="Barry K.W."/>
            <person name="Grigoriev I.V."/>
            <person name="Nagy L.G."/>
            <person name="Hibbett D."/>
            <person name="Henrissat B."/>
            <person name="Matheny P.B."/>
            <person name="Labbe J."/>
            <person name="Martin F.M."/>
        </authorList>
    </citation>
    <scope>NUCLEOTIDE SEQUENCE</scope>
    <source>
        <strain evidence="1">FP105234-sp</strain>
    </source>
</reference>
<reference evidence="1" key="1">
    <citation type="submission" date="2021-02" db="EMBL/GenBank/DDBJ databases">
        <authorList>
            <consortium name="DOE Joint Genome Institute"/>
            <person name="Ahrendt S."/>
            <person name="Looney B.P."/>
            <person name="Miyauchi S."/>
            <person name="Morin E."/>
            <person name="Drula E."/>
            <person name="Courty P.E."/>
            <person name="Chicoki N."/>
            <person name="Fauchery L."/>
            <person name="Kohler A."/>
            <person name="Kuo A."/>
            <person name="Labutti K."/>
            <person name="Pangilinan J."/>
            <person name="Lipzen A."/>
            <person name="Riley R."/>
            <person name="Andreopoulos W."/>
            <person name="He G."/>
            <person name="Johnson J."/>
            <person name="Barry K.W."/>
            <person name="Grigoriev I.V."/>
            <person name="Nagy L."/>
            <person name="Hibbett D."/>
            <person name="Henrissat B."/>
            <person name="Matheny P.B."/>
            <person name="Labbe J."/>
            <person name="Martin F."/>
        </authorList>
    </citation>
    <scope>NUCLEOTIDE SEQUENCE</scope>
    <source>
        <strain evidence="1">FP105234-sp</strain>
    </source>
</reference>
<name>A0ACB8R3K5_9AGAM</name>
<proteinExistence type="predicted"/>
<keyword evidence="2" id="KW-1185">Reference proteome</keyword>